<sequence>MMQVVYAHRGASGYAPENTLEAFELAAKMGAYGVELDVHIAKDGEIVVAHDETIDRVSDGSGYICQMTTAELKRFRFNKTHPECADATLPTLREVYELLKPYGLHVNVELKNSVIFYERLEEKCVELAAQMGMTDRVLYSSFNHYSLVHLKEMDASIPCGALYHATLVRPWEYAHSLGLNALHPHMSELLVKGECEQAHALGLEVNPWTVNTPEHLRAVIAAGADRIITNFPDRALEALREAK</sequence>
<dbReference type="Gene3D" id="3.20.20.190">
    <property type="entry name" value="Phosphatidylinositol (PI) phosphodiesterase"/>
    <property type="match status" value="1"/>
</dbReference>
<organism evidence="2 3">
    <name type="scientific">Candidatus Avichristensenella intestinipullorum</name>
    <dbReference type="NCBI Taxonomy" id="2840693"/>
    <lineage>
        <taxon>Bacteria</taxon>
        <taxon>Bacillati</taxon>
        <taxon>Bacillota</taxon>
        <taxon>Clostridia</taxon>
        <taxon>Candidatus Avichristensenella</taxon>
    </lineage>
</organism>
<name>A0A9D0YX27_9FIRM</name>
<evidence type="ECO:0000259" key="1">
    <source>
        <dbReference type="PROSITE" id="PS51704"/>
    </source>
</evidence>
<dbReference type="PANTHER" id="PTHR46211:SF1">
    <property type="entry name" value="GLYCEROPHOSPHODIESTER PHOSPHODIESTERASE, CYTOPLASMIC"/>
    <property type="match status" value="1"/>
</dbReference>
<dbReference type="GO" id="GO:0008081">
    <property type="term" value="F:phosphoric diester hydrolase activity"/>
    <property type="evidence" value="ECO:0007669"/>
    <property type="project" value="InterPro"/>
</dbReference>
<feature type="domain" description="GP-PDE" evidence="1">
    <location>
        <begin position="3"/>
        <end position="239"/>
    </location>
</feature>
<dbReference type="AlphaFoldDB" id="A0A9D0YX27"/>
<dbReference type="PANTHER" id="PTHR46211">
    <property type="entry name" value="GLYCEROPHOSPHORYL DIESTER PHOSPHODIESTERASE"/>
    <property type="match status" value="1"/>
</dbReference>
<dbReference type="SUPFAM" id="SSF51695">
    <property type="entry name" value="PLC-like phosphodiesterases"/>
    <property type="match status" value="1"/>
</dbReference>
<reference evidence="2" key="1">
    <citation type="submission" date="2020-10" db="EMBL/GenBank/DDBJ databases">
        <authorList>
            <person name="Gilroy R."/>
        </authorList>
    </citation>
    <scope>NUCLEOTIDE SEQUENCE</scope>
    <source>
        <strain evidence="2">ChiHile30-977</strain>
    </source>
</reference>
<dbReference type="Pfam" id="PF03009">
    <property type="entry name" value="GDPD"/>
    <property type="match status" value="1"/>
</dbReference>
<comment type="caution">
    <text evidence="2">The sequence shown here is derived from an EMBL/GenBank/DDBJ whole genome shotgun (WGS) entry which is preliminary data.</text>
</comment>
<protein>
    <submittedName>
        <fullName evidence="2">Glycerophosphodiester phosphodiesterase</fullName>
    </submittedName>
</protein>
<gene>
    <name evidence="2" type="ORF">IAA66_08855</name>
</gene>
<dbReference type="InterPro" id="IPR030395">
    <property type="entry name" value="GP_PDE_dom"/>
</dbReference>
<accession>A0A9D0YX27</accession>
<evidence type="ECO:0000313" key="3">
    <source>
        <dbReference type="Proteomes" id="UP000886819"/>
    </source>
</evidence>
<dbReference type="Proteomes" id="UP000886819">
    <property type="component" value="Unassembled WGS sequence"/>
</dbReference>
<reference evidence="2" key="2">
    <citation type="journal article" date="2021" name="PeerJ">
        <title>Extensive microbial diversity within the chicken gut microbiome revealed by metagenomics and culture.</title>
        <authorList>
            <person name="Gilroy R."/>
            <person name="Ravi A."/>
            <person name="Getino M."/>
            <person name="Pursley I."/>
            <person name="Horton D.L."/>
            <person name="Alikhan N.F."/>
            <person name="Baker D."/>
            <person name="Gharbi K."/>
            <person name="Hall N."/>
            <person name="Watson M."/>
            <person name="Adriaenssens E.M."/>
            <person name="Foster-Nyarko E."/>
            <person name="Jarju S."/>
            <person name="Secka A."/>
            <person name="Antonio M."/>
            <person name="Oren A."/>
            <person name="Chaudhuri R.R."/>
            <person name="La Ragione R."/>
            <person name="Hildebrand F."/>
            <person name="Pallen M.J."/>
        </authorList>
    </citation>
    <scope>NUCLEOTIDE SEQUENCE</scope>
    <source>
        <strain evidence="2">ChiHile30-977</strain>
    </source>
</reference>
<proteinExistence type="predicted"/>
<dbReference type="PROSITE" id="PS51704">
    <property type="entry name" value="GP_PDE"/>
    <property type="match status" value="1"/>
</dbReference>
<dbReference type="CDD" id="cd08563">
    <property type="entry name" value="GDPD_TtGDE_like"/>
    <property type="match status" value="1"/>
</dbReference>
<dbReference type="EMBL" id="DVFI01000121">
    <property type="protein sequence ID" value="HIQ63674.1"/>
    <property type="molecule type" value="Genomic_DNA"/>
</dbReference>
<evidence type="ECO:0000313" key="2">
    <source>
        <dbReference type="EMBL" id="HIQ63674.1"/>
    </source>
</evidence>
<dbReference type="GO" id="GO:0006629">
    <property type="term" value="P:lipid metabolic process"/>
    <property type="evidence" value="ECO:0007669"/>
    <property type="project" value="InterPro"/>
</dbReference>
<dbReference type="InterPro" id="IPR017946">
    <property type="entry name" value="PLC-like_Pdiesterase_TIM-brl"/>
</dbReference>